<proteinExistence type="predicted"/>
<dbReference type="PANTHER" id="PTHR35605:SF1">
    <property type="entry name" value="ECP2 EFFECTOR PROTEIN DOMAIN-CONTAINING PROTEIN-RELATED"/>
    <property type="match status" value="1"/>
</dbReference>
<dbReference type="EMBL" id="JAQHRD010000004">
    <property type="protein sequence ID" value="KAJ6441367.1"/>
    <property type="molecule type" value="Genomic_DNA"/>
</dbReference>
<name>A0AB34FQE2_9HYPO</name>
<dbReference type="Proteomes" id="UP001163105">
    <property type="component" value="Unassembled WGS sequence"/>
</dbReference>
<dbReference type="PANTHER" id="PTHR35605">
    <property type="entry name" value="ECP2 EFFECTOR PROTEIN DOMAIN-CONTAINING PROTEIN-RELATED"/>
    <property type="match status" value="1"/>
</dbReference>
<feature type="chain" id="PRO_5044201899" evidence="1">
    <location>
        <begin position="23"/>
        <end position="172"/>
    </location>
</feature>
<accession>A0AB34FQE2</accession>
<comment type="caution">
    <text evidence="2">The sequence shown here is derived from an EMBL/GenBank/DDBJ whole genome shotgun (WGS) entry which is preliminary data.</text>
</comment>
<evidence type="ECO:0000313" key="2">
    <source>
        <dbReference type="EMBL" id="KAJ6441367.1"/>
    </source>
</evidence>
<evidence type="ECO:0000256" key="1">
    <source>
        <dbReference type="SAM" id="SignalP"/>
    </source>
</evidence>
<evidence type="ECO:0000313" key="3">
    <source>
        <dbReference type="Proteomes" id="UP001163105"/>
    </source>
</evidence>
<reference evidence="2" key="1">
    <citation type="submission" date="2023-01" db="EMBL/GenBank/DDBJ databases">
        <title>The growth and conidiation of Purpureocillium lavendulum are regulated by nitrogen source and histone H3K14 acetylation.</title>
        <authorList>
            <person name="Tang P."/>
            <person name="Han J."/>
            <person name="Zhang C."/>
            <person name="Tang P."/>
            <person name="Qi F."/>
            <person name="Zhang K."/>
            <person name="Liang L."/>
        </authorList>
    </citation>
    <scope>NUCLEOTIDE SEQUENCE</scope>
    <source>
        <strain evidence="2">YMF1.00683</strain>
    </source>
</reference>
<keyword evidence="1" id="KW-0732">Signal</keyword>
<keyword evidence="3" id="KW-1185">Reference proteome</keyword>
<gene>
    <name evidence="2" type="ORF">O9K51_04915</name>
</gene>
<protein>
    <submittedName>
        <fullName evidence="2">Major facilitator superfamily transporter</fullName>
    </submittedName>
</protein>
<sequence length="172" mass="18573">MSGHVAMIFAALMAALMIHAQSVPGYGVEPLEWNVDIAPGRTAVLNGTVQEVYAQILQIKPDYTLADVVAVPEPRALRHKRSTVKCGNFALAEKRRIVEGINYLRRVPGAPRNGPGPGNCGRNTSPKTLDSWDAIANSAQHIVNTCGPSASHVSGQNFESSNWNTIVRRDTC</sequence>
<feature type="signal peptide" evidence="1">
    <location>
        <begin position="1"/>
        <end position="22"/>
    </location>
</feature>
<organism evidence="2 3">
    <name type="scientific">Purpureocillium lavendulum</name>
    <dbReference type="NCBI Taxonomy" id="1247861"/>
    <lineage>
        <taxon>Eukaryota</taxon>
        <taxon>Fungi</taxon>
        <taxon>Dikarya</taxon>
        <taxon>Ascomycota</taxon>
        <taxon>Pezizomycotina</taxon>
        <taxon>Sordariomycetes</taxon>
        <taxon>Hypocreomycetidae</taxon>
        <taxon>Hypocreales</taxon>
        <taxon>Ophiocordycipitaceae</taxon>
        <taxon>Purpureocillium</taxon>
    </lineage>
</organism>
<dbReference type="AlphaFoldDB" id="A0AB34FQE2"/>